<feature type="transmembrane region" description="Helical" evidence="1">
    <location>
        <begin position="69"/>
        <end position="90"/>
    </location>
</feature>
<feature type="chain" id="PRO_5040161881" evidence="2">
    <location>
        <begin position="22"/>
        <end position="273"/>
    </location>
</feature>
<keyword evidence="1" id="KW-0472">Membrane</keyword>
<keyword evidence="1" id="KW-0812">Transmembrane</keyword>
<dbReference type="Proteomes" id="UP001153069">
    <property type="component" value="Unassembled WGS sequence"/>
</dbReference>
<evidence type="ECO:0000313" key="3">
    <source>
        <dbReference type="EMBL" id="CAB9510532.1"/>
    </source>
</evidence>
<dbReference type="AlphaFoldDB" id="A0A9N8DXG5"/>
<evidence type="ECO:0000256" key="2">
    <source>
        <dbReference type="SAM" id="SignalP"/>
    </source>
</evidence>
<keyword evidence="1" id="KW-1133">Transmembrane helix</keyword>
<name>A0A9N8DXG5_9STRA</name>
<evidence type="ECO:0000256" key="1">
    <source>
        <dbReference type="SAM" id="Phobius"/>
    </source>
</evidence>
<evidence type="ECO:0000313" key="4">
    <source>
        <dbReference type="Proteomes" id="UP001153069"/>
    </source>
</evidence>
<proteinExistence type="predicted"/>
<comment type="caution">
    <text evidence="3">The sequence shown here is derived from an EMBL/GenBank/DDBJ whole genome shotgun (WGS) entry which is preliminary data.</text>
</comment>
<reference evidence="3" key="1">
    <citation type="submission" date="2020-06" db="EMBL/GenBank/DDBJ databases">
        <authorList>
            <consortium name="Plant Systems Biology data submission"/>
        </authorList>
    </citation>
    <scope>NUCLEOTIDE SEQUENCE</scope>
    <source>
        <strain evidence="3">D6</strain>
    </source>
</reference>
<dbReference type="OrthoDB" id="41807at2759"/>
<feature type="transmembrane region" description="Helical" evidence="1">
    <location>
        <begin position="252"/>
        <end position="271"/>
    </location>
</feature>
<protein>
    <submittedName>
        <fullName evidence="3">Uncharacterized protein</fullName>
    </submittedName>
</protein>
<feature type="transmembrane region" description="Helical" evidence="1">
    <location>
        <begin position="227"/>
        <end position="246"/>
    </location>
</feature>
<accession>A0A9N8DXG5</accession>
<feature type="signal peptide" evidence="2">
    <location>
        <begin position="1"/>
        <end position="21"/>
    </location>
</feature>
<gene>
    <name evidence="3" type="ORF">SEMRO_440_G143520.1</name>
</gene>
<keyword evidence="2" id="KW-0732">Signal</keyword>
<dbReference type="EMBL" id="CAICTM010000439">
    <property type="protein sequence ID" value="CAB9510532.1"/>
    <property type="molecule type" value="Genomic_DNA"/>
</dbReference>
<keyword evidence="4" id="KW-1185">Reference proteome</keyword>
<sequence>MMSSSVKACAVGFALVGAVQGFAVPSPSTGSTLIKPLHQQPQTSSVLSLSSSSNNSNNEDPEVLLPKSLQSFLASMAMISVLTLAPLNLLGDHNNAAFAYNDYASDTVQSAMQTLKDAGGDADRTFDAYENIAEIIAEGKGIGGSVDYKGVTLDRGYIADEDTSIYNPGLTLLTEGEKGRLVESLMQSRQAGIDKNQWSEKNQDAYAYLKFQLDPLHMTELRGYLKVAPFLVGFLYVGVLAVQQFARDLFPVAYIAAVLVLVAPAAILILTSS</sequence>
<organism evidence="3 4">
    <name type="scientific">Seminavis robusta</name>
    <dbReference type="NCBI Taxonomy" id="568900"/>
    <lineage>
        <taxon>Eukaryota</taxon>
        <taxon>Sar</taxon>
        <taxon>Stramenopiles</taxon>
        <taxon>Ochrophyta</taxon>
        <taxon>Bacillariophyta</taxon>
        <taxon>Bacillariophyceae</taxon>
        <taxon>Bacillariophycidae</taxon>
        <taxon>Naviculales</taxon>
        <taxon>Naviculaceae</taxon>
        <taxon>Seminavis</taxon>
    </lineage>
</organism>